<dbReference type="RefSeq" id="WP_344158159.1">
    <property type="nucleotide sequence ID" value="NZ_BAAABV010000015.1"/>
</dbReference>
<feature type="signal peptide" evidence="2">
    <location>
        <begin position="1"/>
        <end position="28"/>
    </location>
</feature>
<evidence type="ECO:0000313" key="3">
    <source>
        <dbReference type="EMBL" id="GAA0288398.1"/>
    </source>
</evidence>
<proteinExistence type="predicted"/>
<accession>A0ABN0VCR0</accession>
<evidence type="ECO:0000313" key="4">
    <source>
        <dbReference type="Proteomes" id="UP001501867"/>
    </source>
</evidence>
<sequence>MNAKKLSRIAPVALVAAGVILSGPVALAAPQHEASSAASVVDHRSSGKKGPYSSRGACESAGRSGHYKSWHCSYESYKWWLYYTS</sequence>
<comment type="caution">
    <text evidence="3">The sequence shown here is derived from an EMBL/GenBank/DDBJ whole genome shotgun (WGS) entry which is preliminary data.</text>
</comment>
<evidence type="ECO:0000256" key="1">
    <source>
        <dbReference type="SAM" id="MobiDB-lite"/>
    </source>
</evidence>
<evidence type="ECO:0000256" key="2">
    <source>
        <dbReference type="SAM" id="SignalP"/>
    </source>
</evidence>
<dbReference type="EMBL" id="BAAABV010000015">
    <property type="protein sequence ID" value="GAA0288398.1"/>
    <property type="molecule type" value="Genomic_DNA"/>
</dbReference>
<keyword evidence="4" id="KW-1185">Reference proteome</keyword>
<reference evidence="3 4" key="1">
    <citation type="journal article" date="2019" name="Int. J. Syst. Evol. Microbiol.">
        <title>The Global Catalogue of Microorganisms (GCM) 10K type strain sequencing project: providing services to taxonomists for standard genome sequencing and annotation.</title>
        <authorList>
            <consortium name="The Broad Institute Genomics Platform"/>
            <consortium name="The Broad Institute Genome Sequencing Center for Infectious Disease"/>
            <person name="Wu L."/>
            <person name="Ma J."/>
        </authorList>
    </citation>
    <scope>NUCLEOTIDE SEQUENCE [LARGE SCALE GENOMIC DNA]</scope>
    <source>
        <strain evidence="3 4">JCM 4505</strain>
    </source>
</reference>
<organism evidence="3 4">
    <name type="scientific">Streptomyces polychromogenes</name>
    <dbReference type="NCBI Taxonomy" id="67342"/>
    <lineage>
        <taxon>Bacteria</taxon>
        <taxon>Bacillati</taxon>
        <taxon>Actinomycetota</taxon>
        <taxon>Actinomycetes</taxon>
        <taxon>Kitasatosporales</taxon>
        <taxon>Streptomycetaceae</taxon>
        <taxon>Streptomyces</taxon>
    </lineage>
</organism>
<dbReference type="Proteomes" id="UP001501867">
    <property type="component" value="Unassembled WGS sequence"/>
</dbReference>
<keyword evidence="2" id="KW-0732">Signal</keyword>
<protein>
    <submittedName>
        <fullName evidence="3">Uncharacterized protein</fullName>
    </submittedName>
</protein>
<feature type="region of interest" description="Disordered" evidence="1">
    <location>
        <begin position="37"/>
        <end position="67"/>
    </location>
</feature>
<feature type="chain" id="PRO_5045512247" evidence="2">
    <location>
        <begin position="29"/>
        <end position="85"/>
    </location>
</feature>
<gene>
    <name evidence="3" type="ORF">GCM10010302_28430</name>
</gene>
<name>A0ABN0VCR0_9ACTN</name>